<proteinExistence type="predicted"/>
<dbReference type="GO" id="GO:0003676">
    <property type="term" value="F:nucleic acid binding"/>
    <property type="evidence" value="ECO:0007669"/>
    <property type="project" value="InterPro"/>
</dbReference>
<dbReference type="SUPFAM" id="SSF50249">
    <property type="entry name" value="Nucleic acid-binding proteins"/>
    <property type="match status" value="1"/>
</dbReference>
<dbReference type="CDD" id="cd04458">
    <property type="entry name" value="CSP_CDS"/>
    <property type="match status" value="1"/>
</dbReference>
<organism evidence="3">
    <name type="scientific">Castor canadensis</name>
    <name type="common">American beaver</name>
    <dbReference type="NCBI Taxonomy" id="51338"/>
    <lineage>
        <taxon>Eukaryota</taxon>
        <taxon>Metazoa</taxon>
        <taxon>Chordata</taxon>
        <taxon>Craniata</taxon>
        <taxon>Vertebrata</taxon>
        <taxon>Euteleostomi</taxon>
        <taxon>Mammalia</taxon>
        <taxon>Eutheria</taxon>
        <taxon>Euarchontoglires</taxon>
        <taxon>Glires</taxon>
        <taxon>Rodentia</taxon>
        <taxon>Castorimorpha</taxon>
        <taxon>Castoridae</taxon>
        <taxon>Castor</taxon>
    </lineage>
</organism>
<sequence length="383" mass="41290">MSEAGEATTTITTSVPQAPAEAAAAAPQDPAPKSPAGSSAPQAAAPAALVAGNPSGDAAPSATGTAAPASSATASSEDAEKKVLATKVLGTVKWFNVRNGYGFINRNDTKEDVFVHQTAIKKNNPRKYLRSVGDGETVEFDVVEGEKGAEAANVTGPDGVPVEGSRYAADRRRYRRGYYGRRRGPPRNYAGEEEEEGSGSSEGFDPPATDGQFSGARNQLRRPQYRPQYRQRRFPPYHVGQTFDRRSRVFPHPNRMQITNKLLLMPVGEEIKAGEIGEMKDGVSEGAQLQGPVHRNPTYRPRYRRGPPRPRPAPAVGEAEDKENQQAASGPNQPSARHGYRRPYNYRRRPRPPNAPSQDGKEIKAGEAPTVNPAPATEQSSAD</sequence>
<feature type="region of interest" description="Disordered" evidence="1">
    <location>
        <begin position="1"/>
        <end position="80"/>
    </location>
</feature>
<dbReference type="InterPro" id="IPR002059">
    <property type="entry name" value="CSP_DNA-bd"/>
</dbReference>
<dbReference type="CTD" id="8531"/>
<dbReference type="KEGG" id="ccan:109684841"/>
<dbReference type="PROSITE" id="PS51857">
    <property type="entry name" value="CSD_2"/>
    <property type="match status" value="1"/>
</dbReference>
<dbReference type="Pfam" id="PF00313">
    <property type="entry name" value="CSD"/>
    <property type="match status" value="1"/>
</dbReference>
<feature type="compositionally biased region" description="Low complexity" evidence="1">
    <location>
        <begin position="34"/>
        <end position="76"/>
    </location>
</feature>
<dbReference type="PROSITE" id="PS00352">
    <property type="entry name" value="CSD_1"/>
    <property type="match status" value="1"/>
</dbReference>
<dbReference type="InterPro" id="IPR050181">
    <property type="entry name" value="Cold_shock_domain"/>
</dbReference>
<feature type="compositionally biased region" description="Low complexity" evidence="1">
    <location>
        <begin position="16"/>
        <end position="28"/>
    </location>
</feature>
<evidence type="ECO:0000313" key="3">
    <source>
        <dbReference type="RefSeq" id="XP_020017003.1"/>
    </source>
</evidence>
<feature type="domain" description="CSD" evidence="2">
    <location>
        <begin position="87"/>
        <end position="156"/>
    </location>
</feature>
<feature type="region of interest" description="Disordered" evidence="1">
    <location>
        <begin position="285"/>
        <end position="383"/>
    </location>
</feature>
<feature type="compositionally biased region" description="Basic residues" evidence="1">
    <location>
        <begin position="338"/>
        <end position="351"/>
    </location>
</feature>
<dbReference type="RefSeq" id="XP_020017003.1">
    <property type="nucleotide sequence ID" value="XM_020161414.1"/>
</dbReference>
<dbReference type="FunFam" id="2.40.50.140:FF:000054">
    <property type="entry name" value="Nuclease-sensitive element-binding protein 1"/>
    <property type="match status" value="1"/>
</dbReference>
<dbReference type="InterPro" id="IPR011129">
    <property type="entry name" value="CSD"/>
</dbReference>
<reference evidence="3" key="1">
    <citation type="submission" date="2025-08" db="UniProtKB">
        <authorList>
            <consortium name="RefSeq"/>
        </authorList>
    </citation>
    <scope>IDENTIFICATION</scope>
    <source>
        <tissue evidence="3">Leukocyte</tissue>
    </source>
</reference>
<dbReference type="PANTHER" id="PTHR11544">
    <property type="entry name" value="COLD SHOCK DOMAIN CONTAINING PROTEINS"/>
    <property type="match status" value="1"/>
</dbReference>
<dbReference type="OrthoDB" id="203339at2759"/>
<evidence type="ECO:0000259" key="2">
    <source>
        <dbReference type="PROSITE" id="PS51857"/>
    </source>
</evidence>
<dbReference type="PRINTS" id="PR00050">
    <property type="entry name" value="COLDSHOCK"/>
</dbReference>
<protein>
    <submittedName>
        <fullName evidence="3">Y-box-binding protein 3 isoform X1</fullName>
    </submittedName>
</protein>
<accession>A0A8B7UBF3</accession>
<dbReference type="InterPro" id="IPR012340">
    <property type="entry name" value="NA-bd_OB-fold"/>
</dbReference>
<feature type="compositionally biased region" description="Basic residues" evidence="1">
    <location>
        <begin position="219"/>
        <end position="235"/>
    </location>
</feature>
<feature type="region of interest" description="Disordered" evidence="1">
    <location>
        <begin position="178"/>
        <end position="248"/>
    </location>
</feature>
<dbReference type="Gene3D" id="2.40.50.140">
    <property type="entry name" value="Nucleic acid-binding proteins"/>
    <property type="match status" value="1"/>
</dbReference>
<dbReference type="InterPro" id="IPR019844">
    <property type="entry name" value="CSD_CS"/>
</dbReference>
<gene>
    <name evidence="3" type="primary">Ybx3</name>
</gene>
<feature type="compositionally biased region" description="Polar residues" evidence="1">
    <location>
        <begin position="325"/>
        <end position="335"/>
    </location>
</feature>
<name>A0A8B7UBF3_CASCN</name>
<dbReference type="AlphaFoldDB" id="A0A8B7UBF3"/>
<dbReference type="SMART" id="SM00357">
    <property type="entry name" value="CSP"/>
    <property type="match status" value="1"/>
</dbReference>
<evidence type="ECO:0000256" key="1">
    <source>
        <dbReference type="SAM" id="MobiDB-lite"/>
    </source>
</evidence>